<name>A0A167K5W7_CALVF</name>
<proteinExistence type="predicted"/>
<dbReference type="EMBL" id="KV417295">
    <property type="protein sequence ID" value="KZO94292.1"/>
    <property type="molecule type" value="Genomic_DNA"/>
</dbReference>
<feature type="compositionally biased region" description="Pro residues" evidence="1">
    <location>
        <begin position="191"/>
        <end position="228"/>
    </location>
</feature>
<accession>A0A167K5W7</accession>
<dbReference type="AlphaFoldDB" id="A0A167K5W7"/>
<reference evidence="2 3" key="1">
    <citation type="journal article" date="2016" name="Mol. Biol. Evol.">
        <title>Comparative Genomics of Early-Diverging Mushroom-Forming Fungi Provides Insights into the Origins of Lignocellulose Decay Capabilities.</title>
        <authorList>
            <person name="Nagy L.G."/>
            <person name="Riley R."/>
            <person name="Tritt A."/>
            <person name="Adam C."/>
            <person name="Daum C."/>
            <person name="Floudas D."/>
            <person name="Sun H."/>
            <person name="Yadav J.S."/>
            <person name="Pangilinan J."/>
            <person name="Larsson K.H."/>
            <person name="Matsuura K."/>
            <person name="Barry K."/>
            <person name="Labutti K."/>
            <person name="Kuo R."/>
            <person name="Ohm R.A."/>
            <person name="Bhattacharya S.S."/>
            <person name="Shirouzu T."/>
            <person name="Yoshinaga Y."/>
            <person name="Martin F.M."/>
            <person name="Grigoriev I.V."/>
            <person name="Hibbett D.S."/>
        </authorList>
    </citation>
    <scope>NUCLEOTIDE SEQUENCE [LARGE SCALE GENOMIC DNA]</scope>
    <source>
        <strain evidence="2 3">TUFC12733</strain>
    </source>
</reference>
<dbReference type="Proteomes" id="UP000076738">
    <property type="component" value="Unassembled WGS sequence"/>
</dbReference>
<evidence type="ECO:0000256" key="1">
    <source>
        <dbReference type="SAM" id="MobiDB-lite"/>
    </source>
</evidence>
<evidence type="ECO:0000313" key="2">
    <source>
        <dbReference type="EMBL" id="KZO94292.1"/>
    </source>
</evidence>
<evidence type="ECO:0000313" key="3">
    <source>
        <dbReference type="Proteomes" id="UP000076738"/>
    </source>
</evidence>
<dbReference type="STRING" id="1330018.A0A167K5W7"/>
<feature type="region of interest" description="Disordered" evidence="1">
    <location>
        <begin position="1"/>
        <end position="32"/>
    </location>
</feature>
<gene>
    <name evidence="2" type="ORF">CALVIDRAFT_565661</name>
</gene>
<keyword evidence="3" id="KW-1185">Reference proteome</keyword>
<protein>
    <submittedName>
        <fullName evidence="2">Uncharacterized protein</fullName>
    </submittedName>
</protein>
<organism evidence="2 3">
    <name type="scientific">Calocera viscosa (strain TUFC12733)</name>
    <dbReference type="NCBI Taxonomy" id="1330018"/>
    <lineage>
        <taxon>Eukaryota</taxon>
        <taxon>Fungi</taxon>
        <taxon>Dikarya</taxon>
        <taxon>Basidiomycota</taxon>
        <taxon>Agaricomycotina</taxon>
        <taxon>Dacrymycetes</taxon>
        <taxon>Dacrymycetales</taxon>
        <taxon>Dacrymycetaceae</taxon>
        <taxon>Calocera</taxon>
    </lineage>
</organism>
<feature type="region of interest" description="Disordered" evidence="1">
    <location>
        <begin position="174"/>
        <end position="243"/>
    </location>
</feature>
<sequence length="243" mass="26986">MADKENQALETGNDVFGSKVPDMWGKPQEPLKIDRVEAKEVLKETNRANEDGDEMWDQLEDDIKRLLGESIVFNEMSENPVNMKVPSGEVGTSHEWSNGLQRPRAAFDCRQHRTTYSPTHPLPVRFDTILATFIMGLSALPNDSSEQEERFAQKRAHGLSGMYRVYSPLPVYPAQPPHIPSQRPASTPPLACAPPPPPARPPPPSWPPPPTRPYPTPPAPTRRPPGPGPGWEYPGRRPGGPFN</sequence>